<protein>
    <submittedName>
        <fullName evidence="5">Leucine-rich repeat domain-containing protein</fullName>
    </submittedName>
</protein>
<dbReference type="InterPro" id="IPR003591">
    <property type="entry name" value="Leu-rich_rpt_typical-subtyp"/>
</dbReference>
<dbReference type="RefSeq" id="WP_395416244.1">
    <property type="nucleotide sequence ID" value="NZ_JBIPKE010000012.1"/>
</dbReference>
<dbReference type="InterPro" id="IPR050216">
    <property type="entry name" value="LRR_domain-containing"/>
</dbReference>
<dbReference type="Pfam" id="PF23598">
    <property type="entry name" value="LRR_14"/>
    <property type="match status" value="1"/>
</dbReference>
<accession>A0ABW7N4T6</accession>
<dbReference type="InterPro" id="IPR055414">
    <property type="entry name" value="LRR_R13L4/SHOC2-like"/>
</dbReference>
<organism evidence="5 6">
    <name type="scientific">Marinoscillum luteum</name>
    <dbReference type="NCBI Taxonomy" id="861051"/>
    <lineage>
        <taxon>Bacteria</taxon>
        <taxon>Pseudomonadati</taxon>
        <taxon>Bacteroidota</taxon>
        <taxon>Cytophagia</taxon>
        <taxon>Cytophagales</taxon>
        <taxon>Reichenbachiellaceae</taxon>
        <taxon>Marinoscillum</taxon>
    </lineage>
</organism>
<dbReference type="Pfam" id="PF00560">
    <property type="entry name" value="LRR_1"/>
    <property type="match status" value="1"/>
</dbReference>
<sequence>MRLILFCLLTWLISCPLAAQEGGRDPELDSVERVRMERWQRAEQGRKIFERMYAEDPRAAVDSANVAIRRAHQTEGQEKLLAYQANTRIDTLVEIDLSYAGLDRIPEFVFEATNLKVLIIDHNDIRKLPKELGRLQHLERVYWRANHLDRFLWVRIQRIPNLKKLDLSNNLLERLPSGIRKLEGMNELVLDQNFFREVPISRLSKVSFLNQVSFNKSHALMLSDGKYEKLSFLEVFKANNSRLTAIDPTFYNMQGLKELQLQENELSSLPPGISRMRKLEKLSLYKNKLQSLPEDFYELDLKVIDLYYNELEMIPEELGALKNLEVLFLANNRIYSLPESIGKLSNLTEMYVHHNRLSVLPESVSNLKKLTVARVNDNYLVDFPSQFLEMKDLNDLDVSNNQITTIPDEVEALPSLRLFTFQENPIAIDGQANPHLAPMIVRMMEAGVICVPRIYAQEVE</sequence>
<keyword evidence="3" id="KW-0732">Signal</keyword>
<keyword evidence="1" id="KW-0433">Leucine-rich repeat</keyword>
<dbReference type="PANTHER" id="PTHR48051">
    <property type="match status" value="1"/>
</dbReference>
<feature type="signal peptide" evidence="3">
    <location>
        <begin position="1"/>
        <end position="19"/>
    </location>
</feature>
<dbReference type="EMBL" id="JBIPKE010000012">
    <property type="protein sequence ID" value="MFH6982553.1"/>
    <property type="molecule type" value="Genomic_DNA"/>
</dbReference>
<reference evidence="5 6" key="1">
    <citation type="journal article" date="2013" name="Int. J. Syst. Evol. Microbiol.">
        <title>Marinoscillum luteum sp. nov., isolated from marine sediment.</title>
        <authorList>
            <person name="Cha I.T."/>
            <person name="Park S.J."/>
            <person name="Kim S.J."/>
            <person name="Kim J.G."/>
            <person name="Jung M.Y."/>
            <person name="Shin K.S."/>
            <person name="Kwon K.K."/>
            <person name="Yang S.H."/>
            <person name="Seo Y.S."/>
            <person name="Rhee S.K."/>
        </authorList>
    </citation>
    <scope>NUCLEOTIDE SEQUENCE [LARGE SCALE GENOMIC DNA]</scope>
    <source>
        <strain evidence="5 6">KCTC 23939</strain>
    </source>
</reference>
<dbReference type="PROSITE" id="PS51257">
    <property type="entry name" value="PROKAR_LIPOPROTEIN"/>
    <property type="match status" value="1"/>
</dbReference>
<dbReference type="Pfam" id="PF13855">
    <property type="entry name" value="LRR_8"/>
    <property type="match status" value="1"/>
</dbReference>
<keyword evidence="6" id="KW-1185">Reference proteome</keyword>
<dbReference type="SMART" id="SM00364">
    <property type="entry name" value="LRR_BAC"/>
    <property type="match status" value="7"/>
</dbReference>
<dbReference type="Gene3D" id="3.80.10.10">
    <property type="entry name" value="Ribonuclease Inhibitor"/>
    <property type="match status" value="1"/>
</dbReference>
<feature type="chain" id="PRO_5046441634" evidence="3">
    <location>
        <begin position="20"/>
        <end position="460"/>
    </location>
</feature>
<comment type="caution">
    <text evidence="5">The sequence shown here is derived from an EMBL/GenBank/DDBJ whole genome shotgun (WGS) entry which is preliminary data.</text>
</comment>
<dbReference type="PROSITE" id="PS51450">
    <property type="entry name" value="LRR"/>
    <property type="match status" value="3"/>
</dbReference>
<proteinExistence type="predicted"/>
<dbReference type="InterPro" id="IPR001611">
    <property type="entry name" value="Leu-rich_rpt"/>
</dbReference>
<gene>
    <name evidence="5" type="ORF">ACHKAR_03840</name>
</gene>
<evidence type="ECO:0000256" key="3">
    <source>
        <dbReference type="SAM" id="SignalP"/>
    </source>
</evidence>
<evidence type="ECO:0000256" key="2">
    <source>
        <dbReference type="ARBA" id="ARBA00022737"/>
    </source>
</evidence>
<dbReference type="PANTHER" id="PTHR48051:SF1">
    <property type="entry name" value="RAS SUPPRESSOR PROTEIN 1"/>
    <property type="match status" value="1"/>
</dbReference>
<name>A0ABW7N4T6_9BACT</name>
<feature type="domain" description="Disease resistance R13L4/SHOC-2-like LRR" evidence="4">
    <location>
        <begin position="302"/>
        <end position="419"/>
    </location>
</feature>
<dbReference type="Proteomes" id="UP001610063">
    <property type="component" value="Unassembled WGS sequence"/>
</dbReference>
<dbReference type="SMART" id="SM00369">
    <property type="entry name" value="LRR_TYP"/>
    <property type="match status" value="7"/>
</dbReference>
<dbReference type="InterPro" id="IPR032675">
    <property type="entry name" value="LRR_dom_sf"/>
</dbReference>
<keyword evidence="2" id="KW-0677">Repeat</keyword>
<evidence type="ECO:0000313" key="6">
    <source>
        <dbReference type="Proteomes" id="UP001610063"/>
    </source>
</evidence>
<evidence type="ECO:0000256" key="1">
    <source>
        <dbReference type="ARBA" id="ARBA00022614"/>
    </source>
</evidence>
<evidence type="ECO:0000259" key="4">
    <source>
        <dbReference type="Pfam" id="PF23598"/>
    </source>
</evidence>
<evidence type="ECO:0000313" key="5">
    <source>
        <dbReference type="EMBL" id="MFH6982553.1"/>
    </source>
</evidence>
<dbReference type="SUPFAM" id="SSF52058">
    <property type="entry name" value="L domain-like"/>
    <property type="match status" value="1"/>
</dbReference>
<dbReference type="SMART" id="SM00365">
    <property type="entry name" value="LRR_SD22"/>
    <property type="match status" value="5"/>
</dbReference>